<reference evidence="1 2" key="1">
    <citation type="submission" date="2024-04" db="EMBL/GenBank/DDBJ databases">
        <title>Novel species of the genus Ideonella isolated from streams.</title>
        <authorList>
            <person name="Lu H."/>
        </authorList>
    </citation>
    <scope>NUCLEOTIDE SEQUENCE [LARGE SCALE GENOMIC DNA]</scope>
    <source>
        <strain evidence="1 2">DXS22W</strain>
    </source>
</reference>
<comment type="caution">
    <text evidence="1">The sequence shown here is derived from an EMBL/GenBank/DDBJ whole genome shotgun (WGS) entry which is preliminary data.</text>
</comment>
<gene>
    <name evidence="1" type="ORF">AACH10_15225</name>
</gene>
<dbReference type="RefSeq" id="WP_341411304.1">
    <property type="nucleotide sequence ID" value="NZ_JBBUTH010000008.1"/>
</dbReference>
<evidence type="ECO:0000313" key="2">
    <source>
        <dbReference type="Proteomes" id="UP001365405"/>
    </source>
</evidence>
<dbReference type="Proteomes" id="UP001365405">
    <property type="component" value="Unassembled WGS sequence"/>
</dbReference>
<accession>A0ABU9CM02</accession>
<dbReference type="EMBL" id="JBBUTH010000008">
    <property type="protein sequence ID" value="MEK8051600.1"/>
    <property type="molecule type" value="Genomic_DNA"/>
</dbReference>
<keyword evidence="2" id="KW-1185">Reference proteome</keyword>
<protein>
    <submittedName>
        <fullName evidence="1">Uncharacterized protein</fullName>
    </submittedName>
</protein>
<proteinExistence type="predicted"/>
<name>A0ABU9CM02_9BURK</name>
<evidence type="ECO:0000313" key="1">
    <source>
        <dbReference type="EMBL" id="MEK8051600.1"/>
    </source>
</evidence>
<organism evidence="1 2">
    <name type="scientific">Pseudaquabacterium inlustre</name>
    <dbReference type="NCBI Taxonomy" id="2984192"/>
    <lineage>
        <taxon>Bacteria</taxon>
        <taxon>Pseudomonadati</taxon>
        <taxon>Pseudomonadota</taxon>
        <taxon>Betaproteobacteria</taxon>
        <taxon>Burkholderiales</taxon>
        <taxon>Sphaerotilaceae</taxon>
        <taxon>Pseudaquabacterium</taxon>
    </lineage>
</organism>
<sequence length="112" mass="11832">MDATNDSRTQAQRLAVMPAAPDHAPSPVRGGAPLVADLSQYMLRVDLRYGWAEPFAVIGNGGHARCDGGTAVSQVNNFEQVFIGASPFSPGQVPEPMSLLLAGAATRRRTAR</sequence>